<evidence type="ECO:0008006" key="2">
    <source>
        <dbReference type="Google" id="ProtNLM"/>
    </source>
</evidence>
<dbReference type="PANTHER" id="PTHR34876:SF4">
    <property type="entry name" value="1,4-BETA-D-GLUCAN CELLOBIOHYDROLASE C-RELATED"/>
    <property type="match status" value="1"/>
</dbReference>
<organism evidence="1">
    <name type="scientific">marine metagenome</name>
    <dbReference type="NCBI Taxonomy" id="408172"/>
    <lineage>
        <taxon>unclassified sequences</taxon>
        <taxon>metagenomes</taxon>
        <taxon>ecological metagenomes</taxon>
    </lineage>
</organism>
<dbReference type="AlphaFoldDB" id="A0A382EA10"/>
<dbReference type="InterPro" id="IPR036434">
    <property type="entry name" value="Beta_cellobiohydrolase_sf"/>
</dbReference>
<dbReference type="Pfam" id="PF01341">
    <property type="entry name" value="Glyco_hydro_6"/>
    <property type="match status" value="1"/>
</dbReference>
<dbReference type="EMBL" id="UINC01043454">
    <property type="protein sequence ID" value="SVB47518.1"/>
    <property type="molecule type" value="Genomic_DNA"/>
</dbReference>
<reference evidence="1" key="1">
    <citation type="submission" date="2018-05" db="EMBL/GenBank/DDBJ databases">
        <authorList>
            <person name="Lanie J.A."/>
            <person name="Ng W.-L."/>
            <person name="Kazmierczak K.M."/>
            <person name="Andrzejewski T.M."/>
            <person name="Davidsen T.M."/>
            <person name="Wayne K.J."/>
            <person name="Tettelin H."/>
            <person name="Glass J.I."/>
            <person name="Rusch D."/>
            <person name="Podicherti R."/>
            <person name="Tsui H.-C.T."/>
            <person name="Winkler M.E."/>
        </authorList>
    </citation>
    <scope>NUCLEOTIDE SEQUENCE</scope>
</reference>
<dbReference type="InterPro" id="IPR016288">
    <property type="entry name" value="Beta_cellobiohydrolase"/>
</dbReference>
<sequence>MKNKLYYPDFDRHKNLSKSYPDLLEIYKQPIAFWYGRDDKKPIKRVVTRINRLLNRAFPDIVVLVVYSIPDRDLDGYSKGGEVDNDSYIEFINNISKGIGKFSPIVIFEPDALSHVNKMNKREANNRIMLIRRSLDTLRKTNAKVYVDIGHPGWLKVNEACKVLRKLDKNSFDGFSVNVSNFRYIDECLEYGNKISKRIKKNFVIDTSRNGLGSADTIFNPTNIAIGEIPTLDTGHEYCDAFLWIKPLGESDGKLNGSPKDGRFYLDNVLKVIENSKKIGSL</sequence>
<dbReference type="PRINTS" id="PR00733">
    <property type="entry name" value="GLHYDRLASE6"/>
</dbReference>
<name>A0A382EA10_9ZZZZ</name>
<dbReference type="GO" id="GO:0030245">
    <property type="term" value="P:cellulose catabolic process"/>
    <property type="evidence" value="ECO:0007669"/>
    <property type="project" value="InterPro"/>
</dbReference>
<accession>A0A382EA10</accession>
<gene>
    <name evidence="1" type="ORF">METZ01_LOCUS200372</name>
</gene>
<proteinExistence type="predicted"/>
<dbReference type="PIRSF" id="PIRSF001100">
    <property type="entry name" value="Beta_cellobiohydrolase"/>
    <property type="match status" value="1"/>
</dbReference>
<dbReference type="Gene3D" id="3.20.20.40">
    <property type="entry name" value="1, 4-beta cellobiohydrolase"/>
    <property type="match status" value="1"/>
</dbReference>
<dbReference type="PANTHER" id="PTHR34876">
    <property type="match status" value="1"/>
</dbReference>
<dbReference type="SUPFAM" id="SSF51989">
    <property type="entry name" value="Glycosyl hydrolases family 6, cellulases"/>
    <property type="match status" value="1"/>
</dbReference>
<protein>
    <recommendedName>
        <fullName evidence="2">Glucanase</fullName>
    </recommendedName>
</protein>
<evidence type="ECO:0000313" key="1">
    <source>
        <dbReference type="EMBL" id="SVB47518.1"/>
    </source>
</evidence>
<dbReference type="GO" id="GO:0004553">
    <property type="term" value="F:hydrolase activity, hydrolyzing O-glycosyl compounds"/>
    <property type="evidence" value="ECO:0007669"/>
    <property type="project" value="InterPro"/>
</dbReference>